<keyword evidence="3" id="KW-0813">Transport</keyword>
<dbReference type="PANTHER" id="PTHR42985:SF41">
    <property type="entry name" value="GH19970P-RELATED"/>
    <property type="match status" value="1"/>
</dbReference>
<evidence type="ECO:0000313" key="13">
    <source>
        <dbReference type="EMBL" id="EDW28852.1"/>
    </source>
</evidence>
<keyword evidence="8" id="KW-0406">Ion transport</keyword>
<comment type="similarity">
    <text evidence="2 11">Belongs to the sodium:solute symporter (SSF) (TC 2.A.21) family.</text>
</comment>
<dbReference type="GO" id="GO:0015293">
    <property type="term" value="F:symporter activity"/>
    <property type="evidence" value="ECO:0007669"/>
    <property type="project" value="TreeGrafter"/>
</dbReference>
<feature type="transmembrane region" description="Helical" evidence="12">
    <location>
        <begin position="114"/>
        <end position="139"/>
    </location>
</feature>
<keyword evidence="4" id="KW-1003">Cell membrane</keyword>
<dbReference type="eggNOG" id="KOG2349">
    <property type="taxonomic scope" value="Eukaryota"/>
</dbReference>
<accession>B4G922</accession>
<reference evidence="13 14" key="1">
    <citation type="journal article" date="2007" name="Nature">
        <title>Evolution of genes and genomes on the Drosophila phylogeny.</title>
        <authorList>
            <consortium name="Drosophila 12 Genomes Consortium"/>
            <person name="Clark A.G."/>
            <person name="Eisen M.B."/>
            <person name="Smith D.R."/>
            <person name="Bergman C.M."/>
            <person name="Oliver B."/>
            <person name="Markow T.A."/>
            <person name="Kaufman T.C."/>
            <person name="Kellis M."/>
            <person name="Gelbart W."/>
            <person name="Iyer V.N."/>
            <person name="Pollard D.A."/>
            <person name="Sackton T.B."/>
            <person name="Larracuente A.M."/>
            <person name="Singh N.D."/>
            <person name="Abad J.P."/>
            <person name="Abt D.N."/>
            <person name="Adryan B."/>
            <person name="Aguade M."/>
            <person name="Akashi H."/>
            <person name="Anderson W.W."/>
            <person name="Aquadro C.F."/>
            <person name="Ardell D.H."/>
            <person name="Arguello R."/>
            <person name="Artieri C.G."/>
            <person name="Barbash D.A."/>
            <person name="Barker D."/>
            <person name="Barsanti P."/>
            <person name="Batterham P."/>
            <person name="Batzoglou S."/>
            <person name="Begun D."/>
            <person name="Bhutkar A."/>
            <person name="Blanco E."/>
            <person name="Bosak S.A."/>
            <person name="Bradley R.K."/>
            <person name="Brand A.D."/>
            <person name="Brent M.R."/>
            <person name="Brooks A.N."/>
            <person name="Brown R.H."/>
            <person name="Butlin R.K."/>
            <person name="Caggese C."/>
            <person name="Calvi B.R."/>
            <person name="Bernardo de Carvalho A."/>
            <person name="Caspi A."/>
            <person name="Castrezana S."/>
            <person name="Celniker S.E."/>
            <person name="Chang J.L."/>
            <person name="Chapple C."/>
            <person name="Chatterji S."/>
            <person name="Chinwalla A."/>
            <person name="Civetta A."/>
            <person name="Clifton S.W."/>
            <person name="Comeron J.M."/>
            <person name="Costello J.C."/>
            <person name="Coyne J.A."/>
            <person name="Daub J."/>
            <person name="David R.G."/>
            <person name="Delcher A.L."/>
            <person name="Delehaunty K."/>
            <person name="Do C.B."/>
            <person name="Ebling H."/>
            <person name="Edwards K."/>
            <person name="Eickbush T."/>
            <person name="Evans J.D."/>
            <person name="Filipski A."/>
            <person name="Findeiss S."/>
            <person name="Freyhult E."/>
            <person name="Fulton L."/>
            <person name="Fulton R."/>
            <person name="Garcia A.C."/>
            <person name="Gardiner A."/>
            <person name="Garfield D.A."/>
            <person name="Garvin B.E."/>
            <person name="Gibson G."/>
            <person name="Gilbert D."/>
            <person name="Gnerre S."/>
            <person name="Godfrey J."/>
            <person name="Good R."/>
            <person name="Gotea V."/>
            <person name="Gravely B."/>
            <person name="Greenberg A.J."/>
            <person name="Griffiths-Jones S."/>
            <person name="Gross S."/>
            <person name="Guigo R."/>
            <person name="Gustafson E.A."/>
            <person name="Haerty W."/>
            <person name="Hahn M.W."/>
            <person name="Halligan D.L."/>
            <person name="Halpern A.L."/>
            <person name="Halter G.M."/>
            <person name="Han M.V."/>
            <person name="Heger A."/>
            <person name="Hillier L."/>
            <person name="Hinrichs A.S."/>
            <person name="Holmes I."/>
            <person name="Hoskins R.A."/>
            <person name="Hubisz M.J."/>
            <person name="Hultmark D."/>
            <person name="Huntley M.A."/>
            <person name="Jaffe D.B."/>
            <person name="Jagadeeshan S."/>
            <person name="Jeck W.R."/>
            <person name="Johnson J."/>
            <person name="Jones C.D."/>
            <person name="Jordan W.C."/>
            <person name="Karpen G.H."/>
            <person name="Kataoka E."/>
            <person name="Keightley P.D."/>
            <person name="Kheradpour P."/>
            <person name="Kirkness E.F."/>
            <person name="Koerich L.B."/>
            <person name="Kristiansen K."/>
            <person name="Kudrna D."/>
            <person name="Kulathinal R.J."/>
            <person name="Kumar S."/>
            <person name="Kwok R."/>
            <person name="Lander E."/>
            <person name="Langley C.H."/>
            <person name="Lapoint R."/>
            <person name="Lazzaro B.P."/>
            <person name="Lee S.J."/>
            <person name="Levesque L."/>
            <person name="Li R."/>
            <person name="Lin C.F."/>
            <person name="Lin M.F."/>
            <person name="Lindblad-Toh K."/>
            <person name="Llopart A."/>
            <person name="Long M."/>
            <person name="Low L."/>
            <person name="Lozovsky E."/>
            <person name="Lu J."/>
            <person name="Luo M."/>
            <person name="Machado C.A."/>
            <person name="Makalowski W."/>
            <person name="Marzo M."/>
            <person name="Matsuda M."/>
            <person name="Matzkin L."/>
            <person name="McAllister B."/>
            <person name="McBride C.S."/>
            <person name="McKernan B."/>
            <person name="McKernan K."/>
            <person name="Mendez-Lago M."/>
            <person name="Minx P."/>
            <person name="Mollenhauer M.U."/>
            <person name="Montooth K."/>
            <person name="Mount S.M."/>
            <person name="Mu X."/>
            <person name="Myers E."/>
            <person name="Negre B."/>
            <person name="Newfeld S."/>
            <person name="Nielsen R."/>
            <person name="Noor M.A."/>
            <person name="O'Grady P."/>
            <person name="Pachter L."/>
            <person name="Papaceit M."/>
            <person name="Parisi M.J."/>
            <person name="Parisi M."/>
            <person name="Parts L."/>
            <person name="Pedersen J.S."/>
            <person name="Pesole G."/>
            <person name="Phillippy A.M."/>
            <person name="Ponting C.P."/>
            <person name="Pop M."/>
            <person name="Porcelli D."/>
            <person name="Powell J.R."/>
            <person name="Prohaska S."/>
            <person name="Pruitt K."/>
            <person name="Puig M."/>
            <person name="Quesneville H."/>
            <person name="Ram K.R."/>
            <person name="Rand D."/>
            <person name="Rasmussen M.D."/>
            <person name="Reed L.K."/>
            <person name="Reenan R."/>
            <person name="Reily A."/>
            <person name="Remington K.A."/>
            <person name="Rieger T.T."/>
            <person name="Ritchie M.G."/>
            <person name="Robin C."/>
            <person name="Rogers Y.H."/>
            <person name="Rohde C."/>
            <person name="Rozas J."/>
            <person name="Rubenfield M.J."/>
            <person name="Ruiz A."/>
            <person name="Russo S."/>
            <person name="Salzberg S.L."/>
            <person name="Sanchez-Gracia A."/>
            <person name="Saranga D.J."/>
            <person name="Sato H."/>
            <person name="Schaeffer S.W."/>
            <person name="Schatz M.C."/>
            <person name="Schlenke T."/>
            <person name="Schwartz R."/>
            <person name="Segarra C."/>
            <person name="Singh R.S."/>
            <person name="Sirot L."/>
            <person name="Sirota M."/>
            <person name="Sisneros N.B."/>
            <person name="Smith C.D."/>
            <person name="Smith T.F."/>
            <person name="Spieth J."/>
            <person name="Stage D.E."/>
            <person name="Stark A."/>
            <person name="Stephan W."/>
            <person name="Strausberg R.L."/>
            <person name="Strempel S."/>
            <person name="Sturgill D."/>
            <person name="Sutton G."/>
            <person name="Sutton G.G."/>
            <person name="Tao W."/>
            <person name="Teichmann S."/>
            <person name="Tobari Y.N."/>
            <person name="Tomimura Y."/>
            <person name="Tsolas J.M."/>
            <person name="Valente V.L."/>
            <person name="Venter E."/>
            <person name="Venter J.C."/>
            <person name="Vicario S."/>
            <person name="Vieira F.G."/>
            <person name="Vilella A.J."/>
            <person name="Villasante A."/>
            <person name="Walenz B."/>
            <person name="Wang J."/>
            <person name="Wasserman M."/>
            <person name="Watts T."/>
            <person name="Wilson D."/>
            <person name="Wilson R.K."/>
            <person name="Wing R.A."/>
            <person name="Wolfner M.F."/>
            <person name="Wong A."/>
            <person name="Wong G.K."/>
            <person name="Wu C.I."/>
            <person name="Wu G."/>
            <person name="Yamamoto D."/>
            <person name="Yang H.P."/>
            <person name="Yang S.P."/>
            <person name="Yorke J.A."/>
            <person name="Yoshida K."/>
            <person name="Zdobnov E."/>
            <person name="Zhang P."/>
            <person name="Zhang Y."/>
            <person name="Zimin A.V."/>
            <person name="Baldwin J."/>
            <person name="Abdouelleil A."/>
            <person name="Abdulkadir J."/>
            <person name="Abebe A."/>
            <person name="Abera B."/>
            <person name="Abreu J."/>
            <person name="Acer S.C."/>
            <person name="Aftuck L."/>
            <person name="Alexander A."/>
            <person name="An P."/>
            <person name="Anderson E."/>
            <person name="Anderson S."/>
            <person name="Arachi H."/>
            <person name="Azer M."/>
            <person name="Bachantsang P."/>
            <person name="Barry A."/>
            <person name="Bayul T."/>
            <person name="Berlin A."/>
            <person name="Bessette D."/>
            <person name="Bloom T."/>
            <person name="Blye J."/>
            <person name="Boguslavskiy L."/>
            <person name="Bonnet C."/>
            <person name="Boukhgalter B."/>
            <person name="Bourzgui I."/>
            <person name="Brown A."/>
            <person name="Cahill P."/>
            <person name="Channer S."/>
            <person name="Cheshatsang Y."/>
            <person name="Chuda L."/>
            <person name="Citroen M."/>
            <person name="Collymore A."/>
            <person name="Cooke P."/>
            <person name="Costello M."/>
            <person name="D'Aco K."/>
            <person name="Daza R."/>
            <person name="De Haan G."/>
            <person name="DeGray S."/>
            <person name="DeMaso C."/>
            <person name="Dhargay N."/>
            <person name="Dooley K."/>
            <person name="Dooley E."/>
            <person name="Doricent M."/>
            <person name="Dorje P."/>
            <person name="Dorjee K."/>
            <person name="Dupes A."/>
            <person name="Elong R."/>
            <person name="Falk J."/>
            <person name="Farina A."/>
            <person name="Faro S."/>
            <person name="Ferguson D."/>
            <person name="Fisher S."/>
            <person name="Foley C.D."/>
            <person name="Franke A."/>
            <person name="Friedrich D."/>
            <person name="Gadbois L."/>
            <person name="Gearin G."/>
            <person name="Gearin C.R."/>
            <person name="Giannoukos G."/>
            <person name="Goode T."/>
            <person name="Graham J."/>
            <person name="Grandbois E."/>
            <person name="Grewal S."/>
            <person name="Gyaltsen K."/>
            <person name="Hafez N."/>
            <person name="Hagos B."/>
            <person name="Hall J."/>
            <person name="Henson C."/>
            <person name="Hollinger A."/>
            <person name="Honan T."/>
            <person name="Huard M.D."/>
            <person name="Hughes L."/>
            <person name="Hurhula B."/>
            <person name="Husby M.E."/>
            <person name="Kamat A."/>
            <person name="Kanga B."/>
            <person name="Kashin S."/>
            <person name="Khazanovich D."/>
            <person name="Kisner P."/>
            <person name="Lance K."/>
            <person name="Lara M."/>
            <person name="Lee W."/>
            <person name="Lennon N."/>
            <person name="Letendre F."/>
            <person name="LeVine R."/>
            <person name="Lipovsky A."/>
            <person name="Liu X."/>
            <person name="Liu J."/>
            <person name="Liu S."/>
            <person name="Lokyitsang T."/>
            <person name="Lokyitsang Y."/>
            <person name="Lubonja R."/>
            <person name="Lui A."/>
            <person name="MacDonald P."/>
            <person name="Magnisalis V."/>
            <person name="Maru K."/>
            <person name="Matthews C."/>
            <person name="McCusker W."/>
            <person name="McDonough S."/>
            <person name="Mehta T."/>
            <person name="Meldrim J."/>
            <person name="Meneus L."/>
            <person name="Mihai O."/>
            <person name="Mihalev A."/>
            <person name="Mihova T."/>
            <person name="Mittelman R."/>
            <person name="Mlenga V."/>
            <person name="Montmayeur A."/>
            <person name="Mulrain L."/>
            <person name="Navidi A."/>
            <person name="Naylor J."/>
            <person name="Negash T."/>
            <person name="Nguyen T."/>
            <person name="Nguyen N."/>
            <person name="Nicol R."/>
            <person name="Norbu C."/>
            <person name="Norbu N."/>
            <person name="Novod N."/>
            <person name="O'Neill B."/>
            <person name="Osman S."/>
            <person name="Markiewicz E."/>
            <person name="Oyono O.L."/>
            <person name="Patti C."/>
            <person name="Phunkhang P."/>
            <person name="Pierre F."/>
            <person name="Priest M."/>
            <person name="Raghuraman S."/>
            <person name="Rege F."/>
            <person name="Reyes R."/>
            <person name="Rise C."/>
            <person name="Rogov P."/>
            <person name="Ross K."/>
            <person name="Ryan E."/>
            <person name="Settipalli S."/>
            <person name="Shea T."/>
            <person name="Sherpa N."/>
            <person name="Shi L."/>
            <person name="Shih D."/>
            <person name="Sparrow T."/>
            <person name="Spaulding J."/>
            <person name="Stalker J."/>
            <person name="Stange-Thomann N."/>
            <person name="Stavropoulos S."/>
            <person name="Stone C."/>
            <person name="Strader C."/>
            <person name="Tesfaye S."/>
            <person name="Thomson T."/>
            <person name="Thoulutsang Y."/>
            <person name="Thoulutsang D."/>
            <person name="Topham K."/>
            <person name="Topping I."/>
            <person name="Tsamla T."/>
            <person name="Vassiliev H."/>
            <person name="Vo A."/>
            <person name="Wangchuk T."/>
            <person name="Wangdi T."/>
            <person name="Weiand M."/>
            <person name="Wilkinson J."/>
            <person name="Wilson A."/>
            <person name="Yadav S."/>
            <person name="Young G."/>
            <person name="Yu Q."/>
            <person name="Zembek L."/>
            <person name="Zhong D."/>
            <person name="Zimmer A."/>
            <person name="Zwirko Z."/>
            <person name="Jaffe D.B."/>
            <person name="Alvarez P."/>
            <person name="Brockman W."/>
            <person name="Butler J."/>
            <person name="Chin C."/>
            <person name="Gnerre S."/>
            <person name="Grabherr M."/>
            <person name="Kleber M."/>
            <person name="Mauceli E."/>
            <person name="MacCallum I."/>
        </authorList>
    </citation>
    <scope>NUCLEOTIDE SEQUENCE [LARGE SCALE GENOMIC DNA]</scope>
    <source>
        <strain evidence="14">MSH-3 / Tucson 14011-0111.49</strain>
    </source>
</reference>
<feature type="transmembrane region" description="Helical" evidence="12">
    <location>
        <begin position="230"/>
        <end position="248"/>
    </location>
</feature>
<evidence type="ECO:0000256" key="12">
    <source>
        <dbReference type="SAM" id="Phobius"/>
    </source>
</evidence>
<dbReference type="CDD" id="cd11492">
    <property type="entry name" value="SLC5sbd_NIS-SMVT"/>
    <property type="match status" value="1"/>
</dbReference>
<dbReference type="EMBL" id="CH479180">
    <property type="protein sequence ID" value="EDW28852.1"/>
    <property type="molecule type" value="Genomic_DNA"/>
</dbReference>
<evidence type="ECO:0000256" key="8">
    <source>
        <dbReference type="ARBA" id="ARBA00023065"/>
    </source>
</evidence>
<proteinExistence type="inferred from homology"/>
<keyword evidence="6 12" id="KW-1133">Transmembrane helix</keyword>
<dbReference type="HOGENOM" id="CLU_018808_11_1_1"/>
<evidence type="ECO:0000256" key="10">
    <source>
        <dbReference type="ARBA" id="ARBA00023201"/>
    </source>
</evidence>
<dbReference type="STRING" id="7234.B4G922"/>
<evidence type="ECO:0000256" key="11">
    <source>
        <dbReference type="RuleBase" id="RU362091"/>
    </source>
</evidence>
<dbReference type="Proteomes" id="UP000008744">
    <property type="component" value="Unassembled WGS sequence"/>
</dbReference>
<dbReference type="PANTHER" id="PTHR42985">
    <property type="entry name" value="SODIUM-COUPLED MONOCARBOXYLATE TRANSPORTER"/>
    <property type="match status" value="1"/>
</dbReference>
<feature type="transmembrane region" description="Helical" evidence="12">
    <location>
        <begin position="473"/>
        <end position="492"/>
    </location>
</feature>
<dbReference type="OMA" id="MGHIYGI"/>
<dbReference type="PhylomeDB" id="B4G922"/>
<feature type="transmembrane region" description="Helical" evidence="12">
    <location>
        <begin position="448"/>
        <end position="467"/>
    </location>
</feature>
<name>B4G922_DROPE</name>
<dbReference type="Pfam" id="PF00474">
    <property type="entry name" value="SSF"/>
    <property type="match status" value="2"/>
</dbReference>
<dbReference type="InterPro" id="IPR001734">
    <property type="entry name" value="Na/solute_symporter"/>
</dbReference>
<evidence type="ECO:0000256" key="4">
    <source>
        <dbReference type="ARBA" id="ARBA00022475"/>
    </source>
</evidence>
<evidence type="ECO:0000256" key="2">
    <source>
        <dbReference type="ARBA" id="ARBA00006434"/>
    </source>
</evidence>
<protein>
    <submittedName>
        <fullName evidence="13">GL19397</fullName>
    </submittedName>
</protein>
<dbReference type="GO" id="GO:0005886">
    <property type="term" value="C:plasma membrane"/>
    <property type="evidence" value="ECO:0007669"/>
    <property type="project" value="UniProtKB-SubCell"/>
</dbReference>
<dbReference type="PROSITE" id="PS50283">
    <property type="entry name" value="NA_SOLUT_SYMP_3"/>
    <property type="match status" value="1"/>
</dbReference>
<feature type="transmembrane region" description="Helical" evidence="12">
    <location>
        <begin position="83"/>
        <end position="102"/>
    </location>
</feature>
<evidence type="ECO:0000256" key="7">
    <source>
        <dbReference type="ARBA" id="ARBA00023053"/>
    </source>
</evidence>
<dbReference type="OrthoDB" id="196131at2759"/>
<evidence type="ECO:0000256" key="5">
    <source>
        <dbReference type="ARBA" id="ARBA00022692"/>
    </source>
</evidence>
<dbReference type="AlphaFoldDB" id="B4G922"/>
<feature type="transmembrane region" description="Helical" evidence="12">
    <location>
        <begin position="504"/>
        <end position="522"/>
    </location>
</feature>
<keyword evidence="7" id="KW-0915">Sodium</keyword>
<keyword evidence="10" id="KW-0739">Sodium transport</keyword>
<feature type="transmembrane region" description="Helical" evidence="12">
    <location>
        <begin position="385"/>
        <end position="412"/>
    </location>
</feature>
<keyword evidence="14" id="KW-1185">Reference proteome</keyword>
<dbReference type="InterPro" id="IPR051163">
    <property type="entry name" value="Sodium:Solute_Symporter_SSF"/>
</dbReference>
<dbReference type="GO" id="GO:0006814">
    <property type="term" value="P:sodium ion transport"/>
    <property type="evidence" value="ECO:0007669"/>
    <property type="project" value="UniProtKB-KW"/>
</dbReference>
<gene>
    <name evidence="13" type="primary">Dper\GL19397</name>
    <name evidence="13" type="ORF">Dper_GL19397</name>
</gene>
<sequence length="635" mass="69681">MEALERNNATNSYRFGTIDYIVFLGMIVLSTTTGIYFGCIKKSKPKLEDTEPTLPTTTPVRRKHDFGSEKMSEYLLGSRNLKVFPVAMSLIASYISGVTILGTTSEIYNYGTQYWFIAIAIVLQGIAVSYIYIPVFCALQVGSSYEYLEMRFHSVIRSIASFMFILDEILFLPFIVYVPALALNQVSGINLHVIAVVIVVVCVFYTFVILFLPFVVYVPSLALDQVSGINLHYISVVIVVVCVLYTLLGGIKAVVHTDAWQILVMFLSVLAVAILATYYCKDWDGLESRIIFTNISPSPYVRHTVWCVLIGGFFYWTSFNAVNQTMVQRYMSLPSLKKARMAMAIFTIGVACFLLILCYMGLIIFGKYKDCDPKISGLIEHDDQLLPLFVVQTMGHIYGIPGLFIAGIFGAALSSLSVMLNCTSLVVLEDIVRGCFKMEPSERVSTILVKSTIIVLGFVAVSLVFVLEKLSGILGIAISITAIASGATFGLFSLGMLVPWANTVGTAVGGIASALISGWITFGTQFTIAAGKLGSQALPVFVEGCEGNVTMPQTTSVDQEQVLPLYRLSFHWVNPIGVATAIVVGALVSLVTKPTDMKTLDPDLISPVIHRFLPKECFEGRNLPQKSERKTIPKS</sequence>
<dbReference type="InterPro" id="IPR038377">
    <property type="entry name" value="Na/Glc_symporter_sf"/>
</dbReference>
<feature type="transmembrane region" description="Helical" evidence="12">
    <location>
        <begin position="572"/>
        <end position="591"/>
    </location>
</feature>
<feature type="transmembrane region" description="Helical" evidence="12">
    <location>
        <begin position="189"/>
        <end position="218"/>
    </location>
</feature>
<feature type="transmembrane region" description="Helical" evidence="12">
    <location>
        <begin position="20"/>
        <end position="39"/>
    </location>
</feature>
<evidence type="ECO:0000313" key="14">
    <source>
        <dbReference type="Proteomes" id="UP000008744"/>
    </source>
</evidence>
<evidence type="ECO:0000256" key="9">
    <source>
        <dbReference type="ARBA" id="ARBA00023136"/>
    </source>
</evidence>
<feature type="transmembrane region" description="Helical" evidence="12">
    <location>
        <begin position="339"/>
        <end position="365"/>
    </location>
</feature>
<organism evidence="14">
    <name type="scientific">Drosophila persimilis</name>
    <name type="common">Fruit fly</name>
    <dbReference type="NCBI Taxonomy" id="7234"/>
    <lineage>
        <taxon>Eukaryota</taxon>
        <taxon>Metazoa</taxon>
        <taxon>Ecdysozoa</taxon>
        <taxon>Arthropoda</taxon>
        <taxon>Hexapoda</taxon>
        <taxon>Insecta</taxon>
        <taxon>Pterygota</taxon>
        <taxon>Neoptera</taxon>
        <taxon>Endopterygota</taxon>
        <taxon>Diptera</taxon>
        <taxon>Brachycera</taxon>
        <taxon>Muscomorpha</taxon>
        <taxon>Ephydroidea</taxon>
        <taxon>Drosophilidae</taxon>
        <taxon>Drosophila</taxon>
        <taxon>Sophophora</taxon>
    </lineage>
</organism>
<feature type="transmembrane region" description="Helical" evidence="12">
    <location>
        <begin position="159"/>
        <end position="183"/>
    </location>
</feature>
<comment type="subcellular location">
    <subcellularLocation>
        <location evidence="1">Cell membrane</location>
        <topology evidence="1">Multi-pass membrane protein</topology>
    </subcellularLocation>
</comment>
<feature type="transmembrane region" description="Helical" evidence="12">
    <location>
        <begin position="260"/>
        <end position="280"/>
    </location>
</feature>
<dbReference type="Gene3D" id="1.20.1730.10">
    <property type="entry name" value="Sodium/glucose cotransporter"/>
    <property type="match status" value="2"/>
</dbReference>
<evidence type="ECO:0000256" key="6">
    <source>
        <dbReference type="ARBA" id="ARBA00022989"/>
    </source>
</evidence>
<evidence type="ECO:0000256" key="1">
    <source>
        <dbReference type="ARBA" id="ARBA00004651"/>
    </source>
</evidence>
<keyword evidence="9 12" id="KW-0472">Membrane</keyword>
<evidence type="ECO:0000256" key="3">
    <source>
        <dbReference type="ARBA" id="ARBA00022448"/>
    </source>
</evidence>
<feature type="transmembrane region" description="Helical" evidence="12">
    <location>
        <begin position="300"/>
        <end position="319"/>
    </location>
</feature>
<keyword evidence="5 12" id="KW-0812">Transmembrane</keyword>